<comment type="caution">
    <text evidence="1">The sequence shown here is derived from an EMBL/GenBank/DDBJ whole genome shotgun (WGS) entry which is preliminary data.</text>
</comment>
<organism evidence="1 2">
    <name type="scientific">Vaccinium darrowii</name>
    <dbReference type="NCBI Taxonomy" id="229202"/>
    <lineage>
        <taxon>Eukaryota</taxon>
        <taxon>Viridiplantae</taxon>
        <taxon>Streptophyta</taxon>
        <taxon>Embryophyta</taxon>
        <taxon>Tracheophyta</taxon>
        <taxon>Spermatophyta</taxon>
        <taxon>Magnoliopsida</taxon>
        <taxon>eudicotyledons</taxon>
        <taxon>Gunneridae</taxon>
        <taxon>Pentapetalae</taxon>
        <taxon>asterids</taxon>
        <taxon>Ericales</taxon>
        <taxon>Ericaceae</taxon>
        <taxon>Vaccinioideae</taxon>
        <taxon>Vaccinieae</taxon>
        <taxon>Vaccinium</taxon>
    </lineage>
</organism>
<reference evidence="1 2" key="1">
    <citation type="journal article" date="2021" name="Hortic Res">
        <title>High-quality reference genome and annotation aids understanding of berry development for evergreen blueberry (Vaccinium darrowii).</title>
        <authorList>
            <person name="Yu J."/>
            <person name="Hulse-Kemp A.M."/>
            <person name="Babiker E."/>
            <person name="Staton M."/>
        </authorList>
    </citation>
    <scope>NUCLEOTIDE SEQUENCE [LARGE SCALE GENOMIC DNA]</scope>
    <source>
        <strain evidence="2">cv. NJ 8807/NJ 8810</strain>
        <tissue evidence="1">Young leaf</tissue>
    </source>
</reference>
<protein>
    <submittedName>
        <fullName evidence="1">Uncharacterized protein</fullName>
    </submittedName>
</protein>
<evidence type="ECO:0000313" key="2">
    <source>
        <dbReference type="Proteomes" id="UP000828048"/>
    </source>
</evidence>
<evidence type="ECO:0000313" key="1">
    <source>
        <dbReference type="EMBL" id="KAH7859900.1"/>
    </source>
</evidence>
<keyword evidence="2" id="KW-1185">Reference proteome</keyword>
<gene>
    <name evidence="1" type="ORF">Vadar_006876</name>
</gene>
<accession>A0ACB7Z1W4</accession>
<dbReference type="EMBL" id="CM037154">
    <property type="protein sequence ID" value="KAH7859900.1"/>
    <property type="molecule type" value="Genomic_DNA"/>
</dbReference>
<name>A0ACB7Z1W4_9ERIC</name>
<proteinExistence type="predicted"/>
<dbReference type="Proteomes" id="UP000828048">
    <property type="component" value="Chromosome 4"/>
</dbReference>
<sequence>MGKTPCCDKRGLKKGPWTAEEDKKLIDYIQKHGHGRWRTMPKNAGLRRCGKSCRLRWTNYLRPDIKRGRFSGEEEEIIIQIHSIMGNKWSAIAQRLPGRTDNEIKNYWNTHIRRRLLRMGIDPVTHTPRLDLPAISSLYNSSQPNAPSNMLGDHPQMNNPNLLTPSIAPSSSQRTTMNFLPQNFQENQSTNPHAQNQLHAIQENQPHTTIQDFQANMDQFSINTTNFSCPNSMPSLCNNINEDQCIDIAYDSLSFPEYSNQNFCQLLLAESQMYELDDTQNFGFGSVISAPLASSIPLNSATSYINGSAEDDQRDNYCSNGDIDAFM</sequence>